<dbReference type="NCBIfam" id="TIGR02433">
    <property type="entry name" value="lysidine_TilS_C"/>
    <property type="match status" value="1"/>
</dbReference>
<feature type="domain" description="Lysidine-tRNA(Ile) synthetase C-terminal" evidence="1">
    <location>
        <begin position="1"/>
        <end position="38"/>
    </location>
</feature>
<sequence>LKRLLNESGLPGFVRGRLPLVYRGEQLLAVPSVAGAWSKSVGEAQLDWLPQTCDQGLS</sequence>
<protein>
    <submittedName>
        <fullName evidence="2">tRNA lysidine(34) synthetase TilS</fullName>
        <ecNumber evidence="2">6.3.4.19</ecNumber>
    </submittedName>
</protein>
<gene>
    <name evidence="2" type="primary">tilS</name>
    <name evidence="2" type="ORF">KIN13_00040</name>
</gene>
<name>A0AAW4KH31_VIBCL</name>
<dbReference type="EMBL" id="JAHBND010000008">
    <property type="protein sequence ID" value="MBS7671837.1"/>
    <property type="molecule type" value="Genomic_DNA"/>
</dbReference>
<proteinExistence type="predicted"/>
<dbReference type="EC" id="6.3.4.19" evidence="2"/>
<keyword evidence="2" id="KW-0436">Ligase</keyword>
<evidence type="ECO:0000313" key="3">
    <source>
        <dbReference type="Proteomes" id="UP001196338"/>
    </source>
</evidence>
<dbReference type="GO" id="GO:0008033">
    <property type="term" value="P:tRNA processing"/>
    <property type="evidence" value="ECO:0007669"/>
    <property type="project" value="InterPro"/>
</dbReference>
<dbReference type="AlphaFoldDB" id="A0AAW4KH31"/>
<dbReference type="GO" id="GO:0032267">
    <property type="term" value="F:tRNA(Ile)-lysidine synthase activity"/>
    <property type="evidence" value="ECO:0007669"/>
    <property type="project" value="UniProtKB-EC"/>
</dbReference>
<feature type="non-terminal residue" evidence="2">
    <location>
        <position position="1"/>
    </location>
</feature>
<accession>A0AAW4KH31</accession>
<dbReference type="Pfam" id="PF11734">
    <property type="entry name" value="TilS_C"/>
    <property type="match status" value="1"/>
</dbReference>
<reference evidence="2" key="2">
    <citation type="submission" date="2023-08" db="EMBL/GenBank/DDBJ databases">
        <title>Vibrio cholerae Outbreaks in Tanzania Exemplify Founder Flush: Simultaneous Increases in Population Size and Genetic Diversity.</title>
        <authorList>
            <person name="Debes A.K."/>
            <person name="Mohammed A."/>
            <person name="Maseke I."/>
            <person name="Almeida M."/>
            <person name="Li S."/>
            <person name="Matimba H."/>
            <person name="Joachim A."/>
            <person name="Mizinduko M."/>
            <person name="Nyanga S."/>
            <person name="Kelly M."/>
            <person name="Kachwamba Y."/>
            <person name="Schaffer A.M."/>
            <person name="Nyanga A.S."/>
            <person name="Mghamba J."/>
            <person name="Mosha F.S."/>
            <person name="Sack D.A."/>
            <person name="Stine O.C."/>
        </authorList>
    </citation>
    <scope>NUCLEOTIDE SEQUENCE</scope>
    <source>
        <strain evidence="2">TDS0091212</strain>
    </source>
</reference>
<comment type="caution">
    <text evidence="2">The sequence shown here is derived from an EMBL/GenBank/DDBJ whole genome shotgun (WGS) entry which is preliminary data.</text>
</comment>
<reference evidence="2" key="1">
    <citation type="submission" date="2021-05" db="EMBL/GenBank/DDBJ databases">
        <authorList>
            <person name="Stine C."/>
        </authorList>
    </citation>
    <scope>NUCLEOTIDE SEQUENCE</scope>
    <source>
        <strain evidence="2">TDS0091212</strain>
    </source>
</reference>
<dbReference type="GO" id="GO:0005737">
    <property type="term" value="C:cytoplasm"/>
    <property type="evidence" value="ECO:0007669"/>
    <property type="project" value="InterPro"/>
</dbReference>
<dbReference type="GO" id="GO:0005524">
    <property type="term" value="F:ATP binding"/>
    <property type="evidence" value="ECO:0007669"/>
    <property type="project" value="InterPro"/>
</dbReference>
<dbReference type="SUPFAM" id="SSF56037">
    <property type="entry name" value="PheT/TilS domain"/>
    <property type="match status" value="1"/>
</dbReference>
<dbReference type="Proteomes" id="UP001196338">
    <property type="component" value="Unassembled WGS sequence"/>
</dbReference>
<evidence type="ECO:0000313" key="2">
    <source>
        <dbReference type="EMBL" id="MBS7671837.1"/>
    </source>
</evidence>
<dbReference type="InterPro" id="IPR012796">
    <property type="entry name" value="Lysidine-tRNA-synth_C"/>
</dbReference>
<evidence type="ECO:0000259" key="1">
    <source>
        <dbReference type="Pfam" id="PF11734"/>
    </source>
</evidence>
<organism evidence="2 3">
    <name type="scientific">Vibrio cholerae</name>
    <dbReference type="NCBI Taxonomy" id="666"/>
    <lineage>
        <taxon>Bacteria</taxon>
        <taxon>Pseudomonadati</taxon>
        <taxon>Pseudomonadota</taxon>
        <taxon>Gammaproteobacteria</taxon>
        <taxon>Vibrionales</taxon>
        <taxon>Vibrionaceae</taxon>
        <taxon>Vibrio</taxon>
    </lineage>
</organism>